<dbReference type="EC" id="2.8.1.2" evidence="4"/>
<dbReference type="RefSeq" id="WP_173778790.1">
    <property type="nucleotide sequence ID" value="NZ_JABSNO010000007.1"/>
</dbReference>
<comment type="caution">
    <text evidence="4">The sequence shown here is derived from an EMBL/GenBank/DDBJ whole genome shotgun (WGS) entry which is preliminary data.</text>
</comment>
<organism evidence="4 5">
    <name type="scientific">Frigoriflavimonas asaccharolytica</name>
    <dbReference type="NCBI Taxonomy" id="2735899"/>
    <lineage>
        <taxon>Bacteria</taxon>
        <taxon>Pseudomonadati</taxon>
        <taxon>Bacteroidota</taxon>
        <taxon>Flavobacteriia</taxon>
        <taxon>Flavobacteriales</taxon>
        <taxon>Weeksellaceae</taxon>
        <taxon>Frigoriflavimonas</taxon>
    </lineage>
</organism>
<evidence type="ECO:0000256" key="1">
    <source>
        <dbReference type="ARBA" id="ARBA00022679"/>
    </source>
</evidence>
<keyword evidence="1 4" id="KW-0808">Transferase</keyword>
<dbReference type="GO" id="GO:0016784">
    <property type="term" value="F:3-mercaptopyruvate sulfurtransferase activity"/>
    <property type="evidence" value="ECO:0007669"/>
    <property type="project" value="UniProtKB-EC"/>
</dbReference>
<dbReference type="EMBL" id="JABSNO010000007">
    <property type="protein sequence ID" value="NRS92175.1"/>
    <property type="molecule type" value="Genomic_DNA"/>
</dbReference>
<accession>A0A8J8K4W1</accession>
<dbReference type="EC" id="2.8.1.1" evidence="4"/>
<dbReference type="AlphaFoldDB" id="A0A8J8K4W1"/>
<feature type="domain" description="Rhodanese" evidence="3">
    <location>
        <begin position="163"/>
        <end position="276"/>
    </location>
</feature>
<sequence>MKIPPIISPEEFSKIQNQENILLINAGFSREDYKKSHLENAFYLDLNEDLAEIPADAKNGGRHPLPTIEHFITSLAKVGAEKDSHFIIYDDKGGANSAARLWWMLRSVGFHKVQVLNGGLQTAINFGLKTTTEIPKAKKVEDLHLNEYQFPTKNLEEIKTASINEDKIIIDVREKSRFDGEHEPIDLIAGHIPNAINIPFSENLDENGLFKSPEILKQQYTELLKGRKYEEIIVHCGSGVTACHTILAMDYAGFEIPNLYVGSWSEWSRNYLPIAKNI</sequence>
<dbReference type="Gene3D" id="3.40.250.10">
    <property type="entry name" value="Rhodanese-like domain"/>
    <property type="match status" value="2"/>
</dbReference>
<keyword evidence="2" id="KW-0677">Repeat</keyword>
<evidence type="ECO:0000259" key="3">
    <source>
        <dbReference type="PROSITE" id="PS50206"/>
    </source>
</evidence>
<dbReference type="InterPro" id="IPR045078">
    <property type="entry name" value="TST/MPST-like"/>
</dbReference>
<name>A0A8J8K4W1_9FLAO</name>
<proteinExistence type="predicted"/>
<dbReference type="PANTHER" id="PTHR11364">
    <property type="entry name" value="THIOSULFATE SULFERTANSFERASE"/>
    <property type="match status" value="1"/>
</dbReference>
<evidence type="ECO:0000313" key="5">
    <source>
        <dbReference type="Proteomes" id="UP000610746"/>
    </source>
</evidence>
<dbReference type="SUPFAM" id="SSF52821">
    <property type="entry name" value="Rhodanese/Cell cycle control phosphatase"/>
    <property type="match status" value="2"/>
</dbReference>
<evidence type="ECO:0000256" key="2">
    <source>
        <dbReference type="ARBA" id="ARBA00022737"/>
    </source>
</evidence>
<dbReference type="InterPro" id="IPR036873">
    <property type="entry name" value="Rhodanese-like_dom_sf"/>
</dbReference>
<dbReference type="SMART" id="SM00450">
    <property type="entry name" value="RHOD"/>
    <property type="match status" value="2"/>
</dbReference>
<dbReference type="Pfam" id="PF00581">
    <property type="entry name" value="Rhodanese"/>
    <property type="match status" value="2"/>
</dbReference>
<dbReference type="CDD" id="cd01449">
    <property type="entry name" value="TST_Repeat_2"/>
    <property type="match status" value="1"/>
</dbReference>
<dbReference type="PROSITE" id="PS50206">
    <property type="entry name" value="RHODANESE_3"/>
    <property type="match status" value="2"/>
</dbReference>
<feature type="domain" description="Rhodanese" evidence="3">
    <location>
        <begin position="27"/>
        <end position="132"/>
    </location>
</feature>
<protein>
    <submittedName>
        <fullName evidence="4">Thiosulfate/3-mercaptopyruvate sulfurtransferase</fullName>
        <ecNumber evidence="4">2.8.1.1</ecNumber>
        <ecNumber evidence="4">2.8.1.2</ecNumber>
    </submittedName>
</protein>
<dbReference type="Proteomes" id="UP000610746">
    <property type="component" value="Unassembled WGS sequence"/>
</dbReference>
<dbReference type="GO" id="GO:0004792">
    <property type="term" value="F:thiosulfate-cyanide sulfurtransferase activity"/>
    <property type="evidence" value="ECO:0007669"/>
    <property type="project" value="UniProtKB-EC"/>
</dbReference>
<dbReference type="CDD" id="cd01448">
    <property type="entry name" value="TST_Repeat_1"/>
    <property type="match status" value="1"/>
</dbReference>
<dbReference type="InterPro" id="IPR001763">
    <property type="entry name" value="Rhodanese-like_dom"/>
</dbReference>
<evidence type="ECO:0000313" key="4">
    <source>
        <dbReference type="EMBL" id="NRS92175.1"/>
    </source>
</evidence>
<dbReference type="PANTHER" id="PTHR11364:SF27">
    <property type="entry name" value="SULFURTRANSFERASE"/>
    <property type="match status" value="1"/>
</dbReference>
<keyword evidence="5" id="KW-1185">Reference proteome</keyword>
<reference evidence="4" key="1">
    <citation type="submission" date="2020-05" db="EMBL/GenBank/DDBJ databases">
        <title>Genomic Encyclopedia of Type Strains, Phase IV (KMG-V): Genome sequencing to study the core and pangenomes of soil and plant-associated prokaryotes.</title>
        <authorList>
            <person name="Whitman W."/>
        </authorList>
    </citation>
    <scope>NUCLEOTIDE SEQUENCE</scope>
    <source>
        <strain evidence="4">16F</strain>
    </source>
</reference>
<gene>
    <name evidence="4" type="ORF">HNQ03_001243</name>
</gene>